<evidence type="ECO:0000313" key="1">
    <source>
        <dbReference type="EMBL" id="KAJ1138962.1"/>
    </source>
</evidence>
<proteinExistence type="predicted"/>
<comment type="caution">
    <text evidence="1">The sequence shown here is derived from an EMBL/GenBank/DDBJ whole genome shotgun (WGS) entry which is preliminary data.</text>
</comment>
<dbReference type="EMBL" id="JANPWB010000010">
    <property type="protein sequence ID" value="KAJ1138962.1"/>
    <property type="molecule type" value="Genomic_DNA"/>
</dbReference>
<keyword evidence="2" id="KW-1185">Reference proteome</keyword>
<reference evidence="1" key="1">
    <citation type="journal article" date="2022" name="bioRxiv">
        <title>Sequencing and chromosome-scale assembly of the giantPleurodeles waltlgenome.</title>
        <authorList>
            <person name="Brown T."/>
            <person name="Elewa A."/>
            <person name="Iarovenko S."/>
            <person name="Subramanian E."/>
            <person name="Araus A.J."/>
            <person name="Petzold A."/>
            <person name="Susuki M."/>
            <person name="Suzuki K.-i.T."/>
            <person name="Hayashi T."/>
            <person name="Toyoda A."/>
            <person name="Oliveira C."/>
            <person name="Osipova E."/>
            <person name="Leigh N.D."/>
            <person name="Simon A."/>
            <person name="Yun M.H."/>
        </authorList>
    </citation>
    <scope>NUCLEOTIDE SEQUENCE</scope>
    <source>
        <strain evidence="1">20211129_DDA</strain>
        <tissue evidence="1">Liver</tissue>
    </source>
</reference>
<dbReference type="Proteomes" id="UP001066276">
    <property type="component" value="Chromosome 6"/>
</dbReference>
<protein>
    <submittedName>
        <fullName evidence="1">Uncharacterized protein</fullName>
    </submittedName>
</protein>
<dbReference type="AlphaFoldDB" id="A0AAV7QI21"/>
<name>A0AAV7QI21_PLEWA</name>
<sequence>MRYILTVILSHLLDVDDSDDDDGPFGAAHSLSELTVKYQEEDEDGYYEPVYEPQQEYVEGPKQYVEHFQQFAQAPSQECIVQVLMALVEDLQGML</sequence>
<gene>
    <name evidence="1" type="ORF">NDU88_005341</name>
</gene>
<evidence type="ECO:0000313" key="2">
    <source>
        <dbReference type="Proteomes" id="UP001066276"/>
    </source>
</evidence>
<accession>A0AAV7QI21</accession>
<organism evidence="1 2">
    <name type="scientific">Pleurodeles waltl</name>
    <name type="common">Iberian ribbed newt</name>
    <dbReference type="NCBI Taxonomy" id="8319"/>
    <lineage>
        <taxon>Eukaryota</taxon>
        <taxon>Metazoa</taxon>
        <taxon>Chordata</taxon>
        <taxon>Craniata</taxon>
        <taxon>Vertebrata</taxon>
        <taxon>Euteleostomi</taxon>
        <taxon>Amphibia</taxon>
        <taxon>Batrachia</taxon>
        <taxon>Caudata</taxon>
        <taxon>Salamandroidea</taxon>
        <taxon>Salamandridae</taxon>
        <taxon>Pleurodelinae</taxon>
        <taxon>Pleurodeles</taxon>
    </lineage>
</organism>